<dbReference type="InterPro" id="IPR013321">
    <property type="entry name" value="Arc_rbn_hlx_hlx"/>
</dbReference>
<dbReference type="Gene3D" id="1.10.1220.10">
    <property type="entry name" value="Met repressor-like"/>
    <property type="match status" value="1"/>
</dbReference>
<sequence length="78" mass="8653">MTRWSLVVNNETDQSLRAFLGQKGAKKGDLSKFVEEAVLDKLLAETAEMIKERNAADDQMNIMSTVNEALEAVRAHSS</sequence>
<comment type="caution">
    <text evidence="2">The sequence shown here is derived from an EMBL/GenBank/DDBJ whole genome shotgun (WGS) entry which is preliminary data.</text>
</comment>
<evidence type="ECO:0000313" key="3">
    <source>
        <dbReference type="Proteomes" id="UP000242502"/>
    </source>
</evidence>
<gene>
    <name evidence="2" type="ORF">AB835_05935</name>
</gene>
<reference evidence="2 3" key="1">
    <citation type="journal article" date="2016" name="Appl. Environ. Microbiol.">
        <title>Lack of Overt Genome Reduction in the Bryostatin-Producing Bryozoan Symbiont "Candidatus Endobugula sertula".</title>
        <authorList>
            <person name="Miller I.J."/>
            <person name="Vanee N."/>
            <person name="Fong S.S."/>
            <person name="Lim-Fong G.E."/>
            <person name="Kwan J.C."/>
        </authorList>
    </citation>
    <scope>NUCLEOTIDE SEQUENCE [LARGE SCALE GENOMIC DNA]</scope>
    <source>
        <strain evidence="2">AB1-4</strain>
    </source>
</reference>
<evidence type="ECO:0000259" key="1">
    <source>
        <dbReference type="Pfam" id="PF16762"/>
    </source>
</evidence>
<dbReference type="InterPro" id="IPR031914">
    <property type="entry name" value="XACb0070_RHH_dom"/>
</dbReference>
<protein>
    <recommendedName>
        <fullName evidence="1">XACb0070 ribbon-helix-helix domain-containing protein</fullName>
    </recommendedName>
</protein>
<accession>A0A1D2QR30</accession>
<name>A0A1D2QR30_9GAMM</name>
<feature type="domain" description="XACb0070 ribbon-helix-helix" evidence="1">
    <location>
        <begin position="2"/>
        <end position="74"/>
    </location>
</feature>
<evidence type="ECO:0000313" key="2">
    <source>
        <dbReference type="EMBL" id="ODS24049.1"/>
    </source>
</evidence>
<dbReference type="Pfam" id="PF16762">
    <property type="entry name" value="RHH_6"/>
    <property type="match status" value="1"/>
</dbReference>
<dbReference type="STRING" id="62101.AB835_05935"/>
<dbReference type="AlphaFoldDB" id="A0A1D2QR30"/>
<organism evidence="2 3">
    <name type="scientific">Candidatus Endobugula sertula</name>
    <name type="common">Bugula neritina bacterial symbiont</name>
    <dbReference type="NCBI Taxonomy" id="62101"/>
    <lineage>
        <taxon>Bacteria</taxon>
        <taxon>Pseudomonadati</taxon>
        <taxon>Pseudomonadota</taxon>
        <taxon>Gammaproteobacteria</taxon>
        <taxon>Cellvibrionales</taxon>
        <taxon>Cellvibrionaceae</taxon>
        <taxon>Candidatus Endobugula</taxon>
    </lineage>
</organism>
<proteinExistence type="predicted"/>
<dbReference type="GO" id="GO:0006355">
    <property type="term" value="P:regulation of DNA-templated transcription"/>
    <property type="evidence" value="ECO:0007669"/>
    <property type="project" value="InterPro"/>
</dbReference>
<dbReference type="Proteomes" id="UP000242502">
    <property type="component" value="Unassembled WGS sequence"/>
</dbReference>
<dbReference type="EMBL" id="MDLC01000015">
    <property type="protein sequence ID" value="ODS24049.1"/>
    <property type="molecule type" value="Genomic_DNA"/>
</dbReference>